<organism evidence="1 2">
    <name type="scientific">Candidatus Curtissbacteria bacterium RIFCSPLOWO2_01_FULL_42_50</name>
    <dbReference type="NCBI Taxonomy" id="1797730"/>
    <lineage>
        <taxon>Bacteria</taxon>
        <taxon>Candidatus Curtissiibacteriota</taxon>
    </lineage>
</organism>
<sequence length="61" mass="6872">MRLNFVIIASGGHLCETATTVKFLIKPRTKRVLKRRSAPPSLAQTYRSAPRPLHIIKKSCL</sequence>
<gene>
    <name evidence="1" type="ORF">A3B54_03935</name>
</gene>
<comment type="caution">
    <text evidence="1">The sequence shown here is derived from an EMBL/GenBank/DDBJ whole genome shotgun (WGS) entry which is preliminary data.</text>
</comment>
<reference evidence="1 2" key="1">
    <citation type="journal article" date="2016" name="Nat. Commun.">
        <title>Thousands of microbial genomes shed light on interconnected biogeochemical processes in an aquifer system.</title>
        <authorList>
            <person name="Anantharaman K."/>
            <person name="Brown C.T."/>
            <person name="Hug L.A."/>
            <person name="Sharon I."/>
            <person name="Castelle C.J."/>
            <person name="Probst A.J."/>
            <person name="Thomas B.C."/>
            <person name="Singh A."/>
            <person name="Wilkins M.J."/>
            <person name="Karaoz U."/>
            <person name="Brodie E.L."/>
            <person name="Williams K.H."/>
            <person name="Hubbard S.S."/>
            <person name="Banfield J.F."/>
        </authorList>
    </citation>
    <scope>NUCLEOTIDE SEQUENCE [LARGE SCALE GENOMIC DNA]</scope>
</reference>
<evidence type="ECO:0000313" key="1">
    <source>
        <dbReference type="EMBL" id="OGD98857.1"/>
    </source>
</evidence>
<dbReference type="Proteomes" id="UP000177039">
    <property type="component" value="Unassembled WGS sequence"/>
</dbReference>
<dbReference type="EMBL" id="MFBT01000029">
    <property type="protein sequence ID" value="OGD98857.1"/>
    <property type="molecule type" value="Genomic_DNA"/>
</dbReference>
<name>A0A1F5H481_9BACT</name>
<protein>
    <submittedName>
        <fullName evidence="1">Uncharacterized protein</fullName>
    </submittedName>
</protein>
<proteinExistence type="predicted"/>
<accession>A0A1F5H481</accession>
<evidence type="ECO:0000313" key="2">
    <source>
        <dbReference type="Proteomes" id="UP000177039"/>
    </source>
</evidence>
<dbReference type="AlphaFoldDB" id="A0A1F5H481"/>